<keyword evidence="10" id="KW-1185">Reference proteome</keyword>
<sequence length="159" mass="18340">MAEPHRFHLHLTVQRASRSSLQPSEGQIRQWLRHALRRSAMITVRLVDRPEGRSLNQTFRHKDYPTNVLTFPYPDENPRASTRLHGDLVLCAPVIKAEARLQHKPLLNHYAHLLIHGMLHLQGYDHENETEATLMETLEIDLLTQLSIPNPYLDCPAHG</sequence>
<keyword evidence="7" id="KW-0698">rRNA processing</keyword>
<keyword evidence="6 7" id="KW-0862">Zinc</keyword>
<keyword evidence="7" id="KW-0690">Ribosome biogenesis</keyword>
<dbReference type="Proteomes" id="UP000075653">
    <property type="component" value="Unassembled WGS sequence"/>
</dbReference>
<accession>A0A149VXN3</accession>
<comment type="cofactor">
    <cofactor evidence="7">
        <name>Zn(2+)</name>
        <dbReference type="ChEBI" id="CHEBI:29105"/>
    </cofactor>
    <text evidence="7">Binds 1 zinc ion.</text>
</comment>
<dbReference type="PROSITE" id="PS01306">
    <property type="entry name" value="UPF0054"/>
    <property type="match status" value="1"/>
</dbReference>
<dbReference type="InterPro" id="IPR002036">
    <property type="entry name" value="YbeY"/>
</dbReference>
<dbReference type="AlphaFoldDB" id="A0A859A7V1"/>
<comment type="similarity">
    <text evidence="1 7">Belongs to the endoribonuclease YbeY family.</text>
</comment>
<dbReference type="GO" id="GO:0006364">
    <property type="term" value="P:rRNA processing"/>
    <property type="evidence" value="ECO:0007669"/>
    <property type="project" value="UniProtKB-UniRule"/>
</dbReference>
<dbReference type="PANTHER" id="PTHR46986:SF1">
    <property type="entry name" value="ENDORIBONUCLEASE YBEY, CHLOROPLASTIC"/>
    <property type="match status" value="1"/>
</dbReference>
<dbReference type="EMBL" id="LRRD01000030">
    <property type="protein sequence ID" value="KXW57969.1"/>
    <property type="molecule type" value="Genomic_DNA"/>
</dbReference>
<dbReference type="HAMAP" id="MF_00009">
    <property type="entry name" value="Endoribonucl_YbeY"/>
    <property type="match status" value="1"/>
</dbReference>
<dbReference type="GO" id="GO:0004521">
    <property type="term" value="F:RNA endonuclease activity"/>
    <property type="evidence" value="ECO:0007669"/>
    <property type="project" value="UniProtKB-UniRule"/>
</dbReference>
<dbReference type="Proteomes" id="UP000683551">
    <property type="component" value="Chromosome"/>
</dbReference>
<comment type="subcellular location">
    <subcellularLocation>
        <location evidence="7">Cytoplasm</location>
    </subcellularLocation>
</comment>
<dbReference type="GO" id="GO:0004222">
    <property type="term" value="F:metalloendopeptidase activity"/>
    <property type="evidence" value="ECO:0007669"/>
    <property type="project" value="InterPro"/>
</dbReference>
<evidence type="ECO:0000256" key="1">
    <source>
        <dbReference type="ARBA" id="ARBA00010875"/>
    </source>
</evidence>
<keyword evidence="3 7" id="KW-0479">Metal-binding</keyword>
<evidence type="ECO:0000256" key="2">
    <source>
        <dbReference type="ARBA" id="ARBA00022722"/>
    </source>
</evidence>
<organism evidence="8 10">
    <name type="scientific">Ferrovum myxofaciens</name>
    <dbReference type="NCBI Taxonomy" id="416213"/>
    <lineage>
        <taxon>Bacteria</taxon>
        <taxon>Pseudomonadati</taxon>
        <taxon>Pseudomonadota</taxon>
        <taxon>Betaproteobacteria</taxon>
        <taxon>Ferrovales</taxon>
        <taxon>Ferrovaceae</taxon>
        <taxon>Ferrovum</taxon>
    </lineage>
</organism>
<feature type="binding site" evidence="7">
    <location>
        <position position="116"/>
    </location>
    <ligand>
        <name>Zn(2+)</name>
        <dbReference type="ChEBI" id="CHEBI:29105"/>
        <note>catalytic</note>
    </ligand>
</feature>
<dbReference type="EMBL" id="CP071137">
    <property type="protein sequence ID" value="QWY76250.1"/>
    <property type="molecule type" value="Genomic_DNA"/>
</dbReference>
<feature type="binding site" evidence="7">
    <location>
        <position position="126"/>
    </location>
    <ligand>
        <name>Zn(2+)</name>
        <dbReference type="ChEBI" id="CHEBI:29105"/>
        <note>catalytic</note>
    </ligand>
</feature>
<dbReference type="NCBIfam" id="TIGR00043">
    <property type="entry name" value="rRNA maturation RNase YbeY"/>
    <property type="match status" value="1"/>
</dbReference>
<keyword evidence="4 7" id="KW-0255">Endonuclease</keyword>
<dbReference type="PATRIC" id="fig|1789004.3.peg.1549"/>
<gene>
    <name evidence="7 8" type="primary">ybeY</name>
    <name evidence="8" type="ORF">FEMY_15190</name>
    <name evidence="9" type="ORF">JZL65_06920</name>
</gene>
<dbReference type="RefSeq" id="WP_062188160.1">
    <property type="nucleotide sequence ID" value="NZ_CP053675.1"/>
</dbReference>
<dbReference type="GO" id="GO:0005737">
    <property type="term" value="C:cytoplasm"/>
    <property type="evidence" value="ECO:0007669"/>
    <property type="project" value="UniProtKB-SubCell"/>
</dbReference>
<dbReference type="GO" id="GO:0008270">
    <property type="term" value="F:zinc ion binding"/>
    <property type="evidence" value="ECO:0007669"/>
    <property type="project" value="UniProtKB-UniRule"/>
</dbReference>
<dbReference type="PANTHER" id="PTHR46986">
    <property type="entry name" value="ENDORIBONUCLEASE YBEY, CHLOROPLASTIC"/>
    <property type="match status" value="1"/>
</dbReference>
<evidence type="ECO:0000256" key="7">
    <source>
        <dbReference type="HAMAP-Rule" id="MF_00009"/>
    </source>
</evidence>
<accession>A0A859A7V1</accession>
<evidence type="ECO:0000256" key="5">
    <source>
        <dbReference type="ARBA" id="ARBA00022801"/>
    </source>
</evidence>
<feature type="binding site" evidence="7">
    <location>
        <position position="120"/>
    </location>
    <ligand>
        <name>Zn(2+)</name>
        <dbReference type="ChEBI" id="CHEBI:29105"/>
        <note>catalytic</note>
    </ligand>
</feature>
<evidence type="ECO:0000256" key="3">
    <source>
        <dbReference type="ARBA" id="ARBA00022723"/>
    </source>
</evidence>
<name>A0A859A7V1_9PROT</name>
<proteinExistence type="inferred from homology"/>
<dbReference type="InterPro" id="IPR023091">
    <property type="entry name" value="MetalPrtase_cat_dom_sf_prd"/>
</dbReference>
<dbReference type="EC" id="3.1.-.-" evidence="7"/>
<reference evidence="9" key="2">
    <citation type="submission" date="2021-02" db="EMBL/GenBank/DDBJ databases">
        <title>Comparative genomics of Ferrovum myxofaciens strains, predominant extremophile bacteria forming large biofilm stalactites in acid mine ecosystems.</title>
        <authorList>
            <person name="Burkartova K."/>
            <person name="Ridl J."/>
            <person name="Pajer P."/>
            <person name="Falteisek L."/>
        </authorList>
    </citation>
    <scope>NUCLEOTIDE SEQUENCE</scope>
    <source>
        <strain evidence="9">MI1III</strain>
    </source>
</reference>
<dbReference type="InterPro" id="IPR020549">
    <property type="entry name" value="YbeY_CS"/>
</dbReference>
<evidence type="ECO:0000256" key="6">
    <source>
        <dbReference type="ARBA" id="ARBA00022833"/>
    </source>
</evidence>
<evidence type="ECO:0000313" key="8">
    <source>
        <dbReference type="EMBL" id="KXW57969.1"/>
    </source>
</evidence>
<reference evidence="8 10" key="1">
    <citation type="submission" date="2016-01" db="EMBL/GenBank/DDBJ databases">
        <title>Genome sequence of the acidophilic iron oxidising Ferrovum strain Z-31.</title>
        <authorList>
            <person name="Poehlein A."/>
            <person name="Ullrich S.R."/>
            <person name="Schloemann M."/>
            <person name="Muehling M."/>
            <person name="Daniel R."/>
        </authorList>
    </citation>
    <scope>NUCLEOTIDE SEQUENCE [LARGE SCALE GENOMIC DNA]</scope>
    <source>
        <strain evidence="8 10">Z-31</strain>
    </source>
</reference>
<comment type="function">
    <text evidence="7">Single strand-specific metallo-endoribonuclease involved in late-stage 70S ribosome quality control and in maturation of the 3' terminus of the 16S rRNA.</text>
</comment>
<protein>
    <recommendedName>
        <fullName evidence="7">Endoribonuclease YbeY</fullName>
        <ecNumber evidence="7">3.1.-.-</ecNumber>
    </recommendedName>
</protein>
<evidence type="ECO:0000256" key="4">
    <source>
        <dbReference type="ARBA" id="ARBA00022759"/>
    </source>
</evidence>
<dbReference type="SUPFAM" id="SSF55486">
    <property type="entry name" value="Metalloproteases ('zincins'), catalytic domain"/>
    <property type="match status" value="1"/>
</dbReference>
<keyword evidence="7" id="KW-0963">Cytoplasm</keyword>
<evidence type="ECO:0000313" key="10">
    <source>
        <dbReference type="Proteomes" id="UP000075653"/>
    </source>
</evidence>
<keyword evidence="5 7" id="KW-0378">Hydrolase</keyword>
<keyword evidence="2 7" id="KW-0540">Nuclease</keyword>
<dbReference type="Gene3D" id="3.40.390.30">
    <property type="entry name" value="Metalloproteases ('zincins'), catalytic domain"/>
    <property type="match status" value="1"/>
</dbReference>
<dbReference type="Pfam" id="PF02130">
    <property type="entry name" value="YbeY"/>
    <property type="match status" value="1"/>
</dbReference>
<evidence type="ECO:0000313" key="9">
    <source>
        <dbReference type="EMBL" id="QWY76250.1"/>
    </source>
</evidence>